<protein>
    <submittedName>
        <fullName evidence="7">Subtilase family protein</fullName>
    </submittedName>
</protein>
<keyword evidence="3 5" id="KW-0378">Hydrolase</keyword>
<dbReference type="InterPro" id="IPR000209">
    <property type="entry name" value="Peptidase_S8/S53_dom"/>
</dbReference>
<dbReference type="PANTHER" id="PTHR43806:SF11">
    <property type="entry name" value="CEREVISIN-RELATED"/>
    <property type="match status" value="1"/>
</dbReference>
<dbReference type="RefSeq" id="WP_231932469.1">
    <property type="nucleotide sequence ID" value="NZ_LRMV01000021.1"/>
</dbReference>
<dbReference type="InterPro" id="IPR036852">
    <property type="entry name" value="Peptidase_S8/S53_dom_sf"/>
</dbReference>
<dbReference type="GO" id="GO:0006508">
    <property type="term" value="P:proteolysis"/>
    <property type="evidence" value="ECO:0007669"/>
    <property type="project" value="UniProtKB-KW"/>
</dbReference>
<feature type="domain" description="Peptidase S8/S53" evidence="6">
    <location>
        <begin position="182"/>
        <end position="422"/>
    </location>
</feature>
<evidence type="ECO:0000313" key="7">
    <source>
        <dbReference type="EMBL" id="SCG74834.1"/>
    </source>
</evidence>
<keyword evidence="8" id="KW-1185">Reference proteome</keyword>
<dbReference type="GO" id="GO:0004252">
    <property type="term" value="F:serine-type endopeptidase activity"/>
    <property type="evidence" value="ECO:0007669"/>
    <property type="project" value="UniProtKB-UniRule"/>
</dbReference>
<dbReference type="Pfam" id="PF00082">
    <property type="entry name" value="Peptidase_S8"/>
    <property type="match status" value="1"/>
</dbReference>
<dbReference type="InterPro" id="IPR050131">
    <property type="entry name" value="Peptidase_S8_subtilisin-like"/>
</dbReference>
<dbReference type="PROSITE" id="PS51318">
    <property type="entry name" value="TAT"/>
    <property type="match status" value="1"/>
</dbReference>
<evidence type="ECO:0000259" key="6">
    <source>
        <dbReference type="Pfam" id="PF00082"/>
    </source>
</evidence>
<dbReference type="SUPFAM" id="SSF52743">
    <property type="entry name" value="Subtilisin-like"/>
    <property type="match status" value="1"/>
</dbReference>
<dbReference type="CDD" id="cd00306">
    <property type="entry name" value="Peptidases_S8_S53"/>
    <property type="match status" value="1"/>
</dbReference>
<evidence type="ECO:0000313" key="8">
    <source>
        <dbReference type="Proteomes" id="UP000198226"/>
    </source>
</evidence>
<evidence type="ECO:0000256" key="2">
    <source>
        <dbReference type="ARBA" id="ARBA00022670"/>
    </source>
</evidence>
<dbReference type="Proteomes" id="UP000198226">
    <property type="component" value="Chromosome I"/>
</dbReference>
<dbReference type="PANTHER" id="PTHR43806">
    <property type="entry name" value="PEPTIDASE S8"/>
    <property type="match status" value="1"/>
</dbReference>
<dbReference type="Gene3D" id="3.40.50.200">
    <property type="entry name" value="Peptidase S8/S53 domain"/>
    <property type="match status" value="1"/>
</dbReference>
<dbReference type="AlphaFoldDB" id="A0A1C5JW59"/>
<name>A0A1C5JW59_9ACTN</name>
<dbReference type="EMBL" id="LT607752">
    <property type="protein sequence ID" value="SCG74834.1"/>
    <property type="molecule type" value="Genomic_DNA"/>
</dbReference>
<evidence type="ECO:0000256" key="5">
    <source>
        <dbReference type="PROSITE-ProRule" id="PRU01240"/>
    </source>
</evidence>
<proteinExistence type="inferred from homology"/>
<dbReference type="PRINTS" id="PR00723">
    <property type="entry name" value="SUBTILISIN"/>
</dbReference>
<dbReference type="InterPro" id="IPR015500">
    <property type="entry name" value="Peptidase_S8_subtilisin-rel"/>
</dbReference>
<dbReference type="InterPro" id="IPR006311">
    <property type="entry name" value="TAT_signal"/>
</dbReference>
<feature type="active site" description="Charge relay system" evidence="5">
    <location>
        <position position="191"/>
    </location>
</feature>
<reference evidence="8" key="1">
    <citation type="submission" date="2016-06" db="EMBL/GenBank/DDBJ databases">
        <authorList>
            <person name="Varghese N."/>
            <person name="Submissions Spin"/>
        </authorList>
    </citation>
    <scope>NUCLEOTIDE SEQUENCE [LARGE SCALE GENOMIC DNA]</scope>
    <source>
        <strain evidence="8">DSM 44983</strain>
    </source>
</reference>
<evidence type="ECO:0000256" key="3">
    <source>
        <dbReference type="ARBA" id="ARBA00022801"/>
    </source>
</evidence>
<feature type="active site" description="Charge relay system" evidence="5">
    <location>
        <position position="233"/>
    </location>
</feature>
<dbReference type="PROSITE" id="PS51892">
    <property type="entry name" value="SUBTILASE"/>
    <property type="match status" value="1"/>
</dbReference>
<comment type="similarity">
    <text evidence="1 5">Belongs to the peptidase S8 family.</text>
</comment>
<accession>A0A1C5JW59</accession>
<keyword evidence="2 5" id="KW-0645">Protease</keyword>
<keyword evidence="4 5" id="KW-0720">Serine protease</keyword>
<feature type="active site" description="Charge relay system" evidence="5">
    <location>
        <position position="394"/>
    </location>
</feature>
<organism evidence="7 8">
    <name type="scientific">Micromonospora rifamycinica</name>
    <dbReference type="NCBI Taxonomy" id="291594"/>
    <lineage>
        <taxon>Bacteria</taxon>
        <taxon>Bacillati</taxon>
        <taxon>Actinomycetota</taxon>
        <taxon>Actinomycetes</taxon>
        <taxon>Micromonosporales</taxon>
        <taxon>Micromonosporaceae</taxon>
        <taxon>Micromonospora</taxon>
    </lineage>
</organism>
<sequence>MPPSDHPTVPEPGGRLSRRRILALSALAAAAPFGVVPRPAPALGGDSDATAYQQAFEAALAADQNVRRYTAPGREILYRPRQLLAADADVKRVTAWLRNQNHPVTVGAGFAGVTRLLFDRETDIPGLVTKLRDPRQWPGQTVPAVQPHHVLLGLGNIMGNPGTPPRAAAALPPPDPTRLDQGAGVTVGICDTGIWRQAGTCHPQWLGGAYLPQTDDEDPLYLHTDVLALQGGHGTFIAGLVRQAAPGVRVDPEQALDPTGVGDESTVVAALGRLAPQVSVFNLSLGGFTLDDQPSLPLANAVAALPATSAVVAAAGNAGTSRPLWPAALDRVLAVAAVSQTSGGLVPAADSCFGPWVDACALGERHSTYVEGQLLLPGRPVRQFHGFAVWAGTSFATGHVSGRLAALMTGGDLSAAEARTALLAAPRWHPDYGVLVG</sequence>
<evidence type="ECO:0000256" key="4">
    <source>
        <dbReference type="ARBA" id="ARBA00022825"/>
    </source>
</evidence>
<evidence type="ECO:0000256" key="1">
    <source>
        <dbReference type="ARBA" id="ARBA00011073"/>
    </source>
</evidence>
<gene>
    <name evidence="7" type="ORF">GA0070623_3931</name>
</gene>